<feature type="domain" description="PRD" evidence="2">
    <location>
        <begin position="65"/>
        <end position="170"/>
    </location>
</feature>
<dbReference type="eggNOG" id="COG3711">
    <property type="taxonomic scope" value="Bacteria"/>
</dbReference>
<dbReference type="PANTHER" id="PTHR30185">
    <property type="entry name" value="CRYPTIC BETA-GLUCOSIDE BGL OPERON ANTITERMINATOR"/>
    <property type="match status" value="1"/>
</dbReference>
<accession>N2A0K1</accession>
<dbReference type="GO" id="GO:0003723">
    <property type="term" value="F:RNA binding"/>
    <property type="evidence" value="ECO:0007669"/>
    <property type="project" value="InterPro"/>
</dbReference>
<dbReference type="OrthoDB" id="9813552at2"/>
<dbReference type="EMBL" id="AQFT01000128">
    <property type="protein sequence ID" value="EMZ21696.1"/>
    <property type="molecule type" value="Genomic_DNA"/>
</dbReference>
<protein>
    <recommendedName>
        <fullName evidence="2">PRD domain-containing protein</fullName>
    </recommendedName>
</protein>
<dbReference type="SUPFAM" id="SSF50151">
    <property type="entry name" value="SacY-like RNA-binding domain"/>
    <property type="match status" value="1"/>
</dbReference>
<dbReference type="Gene3D" id="1.10.1790.10">
    <property type="entry name" value="PRD domain"/>
    <property type="match status" value="2"/>
</dbReference>
<dbReference type="SMART" id="SM01061">
    <property type="entry name" value="CAT_RBD"/>
    <property type="match status" value="1"/>
</dbReference>
<comment type="caution">
    <text evidence="3">The sequence shown here is derived from an EMBL/GenBank/DDBJ whole genome shotgun (WGS) entry which is preliminary data.</text>
</comment>
<feature type="domain" description="PRD" evidence="2">
    <location>
        <begin position="171"/>
        <end position="276"/>
    </location>
</feature>
<dbReference type="AlphaFoldDB" id="N2A0K1"/>
<dbReference type="PATRIC" id="fig|1235802.3.peg.4665"/>
<keyword evidence="4" id="KW-1185">Reference proteome</keyword>
<dbReference type="SUPFAM" id="SSF63520">
    <property type="entry name" value="PTS-regulatory domain, PRD"/>
    <property type="match status" value="2"/>
</dbReference>
<keyword evidence="1" id="KW-0677">Repeat</keyword>
<dbReference type="Gene3D" id="2.30.24.10">
    <property type="entry name" value="CAT RNA-binding domain"/>
    <property type="match status" value="1"/>
</dbReference>
<dbReference type="Pfam" id="PF03123">
    <property type="entry name" value="CAT_RBD"/>
    <property type="match status" value="1"/>
</dbReference>
<dbReference type="HOGENOM" id="CLU_078802_0_0_9"/>
<dbReference type="InterPro" id="IPR036650">
    <property type="entry name" value="CAT_RNA-bd_dom_sf"/>
</dbReference>
<evidence type="ECO:0000313" key="3">
    <source>
        <dbReference type="EMBL" id="EMZ21696.1"/>
    </source>
</evidence>
<evidence type="ECO:0000259" key="2">
    <source>
        <dbReference type="PROSITE" id="PS51372"/>
    </source>
</evidence>
<evidence type="ECO:0000313" key="4">
    <source>
        <dbReference type="Proteomes" id="UP000012589"/>
    </source>
</evidence>
<dbReference type="PANTHER" id="PTHR30185:SF15">
    <property type="entry name" value="CRYPTIC BETA-GLUCOSIDE BGL OPERON ANTITERMINATOR"/>
    <property type="match status" value="1"/>
</dbReference>
<evidence type="ECO:0000256" key="1">
    <source>
        <dbReference type="ARBA" id="ARBA00022737"/>
    </source>
</evidence>
<proteinExistence type="predicted"/>
<dbReference type="InterPro" id="IPR050661">
    <property type="entry name" value="BglG_antiterminators"/>
</dbReference>
<reference evidence="3 4" key="1">
    <citation type="journal article" date="2014" name="Genome Announc.">
        <title>Draft genome sequences of the altered schaedler flora, a defined bacterial community from gnotobiotic mice.</title>
        <authorList>
            <person name="Wannemuehler M.J."/>
            <person name="Overstreet A.M."/>
            <person name="Ward D.V."/>
            <person name="Phillips G.J."/>
        </authorList>
    </citation>
    <scope>NUCLEOTIDE SEQUENCE [LARGE SCALE GENOMIC DNA]</scope>
    <source>
        <strain evidence="3 4">ASF492</strain>
    </source>
</reference>
<name>N2A0K1_9FIRM</name>
<dbReference type="Proteomes" id="UP000012589">
    <property type="component" value="Unassembled WGS sequence"/>
</dbReference>
<sequence length="276" mass="32341">MRVVKILNNNYILAADADGNEYIVMGKGLRFSYQIGSELKEESIRKTFVSRDEKERGRWQQILENVPDSYAEVIQEAILMADRAMPGKLNGQIFITLFDHLVFALERLEKKVILQNRLLWEIRQFYPKEFALGEVMIAHMNDRLHVTLPEEEAGNIAFHLVNAQTENPNMEQTLLAVRMLKDIFRIVQFSFQHSIRTDSVHYTRFVTHMQFFLQRVMEHKMLSDNDVAIFKQIKDSSPESYVCADRISDYVKKTLQVDIPQEEVLYLMLHISRIIS</sequence>
<dbReference type="GO" id="GO:0006355">
    <property type="term" value="P:regulation of DNA-templated transcription"/>
    <property type="evidence" value="ECO:0007669"/>
    <property type="project" value="InterPro"/>
</dbReference>
<dbReference type="InterPro" id="IPR036634">
    <property type="entry name" value="PRD_sf"/>
</dbReference>
<gene>
    <name evidence="3" type="ORF">C823_04391</name>
</gene>
<dbReference type="PROSITE" id="PS51372">
    <property type="entry name" value="PRD_2"/>
    <property type="match status" value="2"/>
</dbReference>
<organism evidence="3 4">
    <name type="scientific">Eubacterium plexicaudatum ASF492</name>
    <dbReference type="NCBI Taxonomy" id="1235802"/>
    <lineage>
        <taxon>Bacteria</taxon>
        <taxon>Bacillati</taxon>
        <taxon>Bacillota</taxon>
        <taxon>Clostridia</taxon>
        <taxon>Eubacteriales</taxon>
        <taxon>Eubacteriaceae</taxon>
        <taxon>Eubacterium</taxon>
    </lineage>
</organism>
<dbReference type="STRING" id="1235802.C823_04391"/>
<dbReference type="InterPro" id="IPR004341">
    <property type="entry name" value="CAT_RNA-bd_dom"/>
</dbReference>
<dbReference type="InterPro" id="IPR011608">
    <property type="entry name" value="PRD"/>
</dbReference>
<dbReference type="Pfam" id="PF00874">
    <property type="entry name" value="PRD"/>
    <property type="match status" value="2"/>
</dbReference>